<dbReference type="SMART" id="SM00220">
    <property type="entry name" value="S_TKc"/>
    <property type="match status" value="1"/>
</dbReference>
<dbReference type="GO" id="GO:0004674">
    <property type="term" value="F:protein serine/threonine kinase activity"/>
    <property type="evidence" value="ECO:0007669"/>
    <property type="project" value="UniProtKB-KW"/>
</dbReference>
<dbReference type="GO" id="GO:0005524">
    <property type="term" value="F:ATP binding"/>
    <property type="evidence" value="ECO:0007669"/>
    <property type="project" value="InterPro"/>
</dbReference>
<dbReference type="InterPro" id="IPR011528">
    <property type="entry name" value="NERD"/>
</dbReference>
<dbReference type="Pfam" id="PF00069">
    <property type="entry name" value="Pkinase"/>
    <property type="match status" value="2"/>
</dbReference>
<organism evidence="3 4">
    <name type="scientific">Cyclobacterium lianum</name>
    <dbReference type="NCBI Taxonomy" id="388280"/>
    <lineage>
        <taxon>Bacteria</taxon>
        <taxon>Pseudomonadati</taxon>
        <taxon>Bacteroidota</taxon>
        <taxon>Cytophagia</taxon>
        <taxon>Cytophagales</taxon>
        <taxon>Cyclobacteriaceae</taxon>
        <taxon>Cyclobacterium</taxon>
    </lineage>
</organism>
<dbReference type="Pfam" id="PF08378">
    <property type="entry name" value="NERD"/>
    <property type="match status" value="1"/>
</dbReference>
<dbReference type="GO" id="GO:0005737">
    <property type="term" value="C:cytoplasm"/>
    <property type="evidence" value="ECO:0007669"/>
    <property type="project" value="TreeGrafter"/>
</dbReference>
<dbReference type="SUPFAM" id="SSF56112">
    <property type="entry name" value="Protein kinase-like (PK-like)"/>
    <property type="match status" value="2"/>
</dbReference>
<dbReference type="EMBL" id="FRCY01000012">
    <property type="protein sequence ID" value="SHN23363.1"/>
    <property type="molecule type" value="Genomic_DNA"/>
</dbReference>
<protein>
    <submittedName>
        <fullName evidence="3">Serine/threonine protein kinase</fullName>
    </submittedName>
</protein>
<name>A0A1M7PZP6_9BACT</name>
<feature type="domain" description="Protein kinase" evidence="1">
    <location>
        <begin position="503"/>
        <end position="751"/>
    </location>
</feature>
<dbReference type="CDD" id="cd14014">
    <property type="entry name" value="STKc_PknB_like"/>
    <property type="match status" value="1"/>
</dbReference>
<dbReference type="InterPro" id="IPR011009">
    <property type="entry name" value="Kinase-like_dom_sf"/>
</dbReference>
<dbReference type="RefSeq" id="WP_073096223.1">
    <property type="nucleotide sequence ID" value="NZ_FRCY01000012.1"/>
</dbReference>
<dbReference type="PANTHER" id="PTHR24361">
    <property type="entry name" value="MITOGEN-ACTIVATED KINASE KINASE KINASE"/>
    <property type="match status" value="1"/>
</dbReference>
<dbReference type="NCBIfam" id="NF047741">
    <property type="entry name" value="antiphage_MADS6"/>
    <property type="match status" value="1"/>
</dbReference>
<reference evidence="3 4" key="1">
    <citation type="submission" date="2016-11" db="EMBL/GenBank/DDBJ databases">
        <authorList>
            <person name="Jaros S."/>
            <person name="Januszkiewicz K."/>
            <person name="Wedrychowicz H."/>
        </authorList>
    </citation>
    <scope>NUCLEOTIDE SEQUENCE [LARGE SCALE GENOMIC DNA]</scope>
    <source>
        <strain evidence="3 4">CGMCC 1.6102</strain>
    </source>
</reference>
<keyword evidence="3" id="KW-0418">Kinase</keyword>
<dbReference type="PANTHER" id="PTHR24361:SF785">
    <property type="entry name" value="DUAL SPECIFICITY MITOGEN-ACTIVATED PROTEIN KINASE KINASE 1"/>
    <property type="match status" value="1"/>
</dbReference>
<proteinExistence type="predicted"/>
<keyword evidence="3" id="KW-0723">Serine/threonine-protein kinase</keyword>
<dbReference type="STRING" id="388280.SAMN04488057_112104"/>
<dbReference type="OrthoDB" id="9813021at2"/>
<keyword evidence="3" id="KW-0808">Transferase</keyword>
<dbReference type="InterPro" id="IPR053235">
    <property type="entry name" value="Ser_Thr_kinase"/>
</dbReference>
<evidence type="ECO:0000259" key="1">
    <source>
        <dbReference type="PROSITE" id="PS50011"/>
    </source>
</evidence>
<dbReference type="PROSITE" id="PS50011">
    <property type="entry name" value="PROTEIN_KINASE_DOM"/>
    <property type="match status" value="2"/>
</dbReference>
<dbReference type="Gene3D" id="1.10.510.10">
    <property type="entry name" value="Transferase(Phosphotransferase) domain 1"/>
    <property type="match status" value="2"/>
</dbReference>
<dbReference type="InterPro" id="IPR000719">
    <property type="entry name" value="Prot_kinase_dom"/>
</dbReference>
<feature type="domain" description="NERD" evidence="2">
    <location>
        <begin position="13"/>
        <end position="129"/>
    </location>
</feature>
<dbReference type="Proteomes" id="UP000184513">
    <property type="component" value="Unassembled WGS sequence"/>
</dbReference>
<keyword evidence="4" id="KW-1185">Reference proteome</keyword>
<accession>A0A1M7PZP6</accession>
<evidence type="ECO:0000313" key="4">
    <source>
        <dbReference type="Proteomes" id="UP000184513"/>
    </source>
</evidence>
<evidence type="ECO:0000259" key="2">
    <source>
        <dbReference type="PROSITE" id="PS50965"/>
    </source>
</evidence>
<evidence type="ECO:0000313" key="3">
    <source>
        <dbReference type="EMBL" id="SHN23363.1"/>
    </source>
</evidence>
<dbReference type="PROSITE" id="PS50965">
    <property type="entry name" value="NERD"/>
    <property type="match status" value="1"/>
</dbReference>
<gene>
    <name evidence="3" type="ORF">SAMN04488057_112104</name>
</gene>
<sequence length="1491" mass="172718">MARIIKPPYFESVVNAGEKRLLDYLEVNLPDTYYLVPNVEIASTNPRNNRTQYWEYDLLVVTPHAIYNIENKDWKGRIEGDDNYWYVNDRQRQNPLKTGRQKTAVLASKLKENESSWGRAWIQNMVSLSYPNTYAPSLWQEAGKLTFRLDDNLIYFLIDPDQVGKQENDIQDIYQDIVKYLDGSQSKKSPDEKREVEGYEIIEILQQEPNFIEYLVKPKGVTSSIRKRVKEYSLQVAGLSQPELLKREDAIKNQYKALHKIKAKPFILNVEFKIDEENHQFYEISDFLDENSLRAEARSKTFTFQEKIGILRNVMAALKEAHKENIFHRDINPDNIYMSSGYAYLGNFGKSYFTDHNQQGYTVMATINESNATPYHPLELTVGDASRASDIYSLGVLAYWLFTGEEPFNTPYDLDKLGGQLPSEKLPSSLNKALPKWLDALCNKTILTDDLKRVDSIEQIEQFIEESMKEGDSAVDSKRNTVSPQTPSIDTYDLKEGDRLGVYIIHQVLGKGGYSRVFKVKHRLQDKYFTLKLFHESVNANSVIDEYSALKELSHNNIVKFVWNDEAPSGQFYTVMEYLDGENLSVYARTDAKLPIYRVFQVAQDILSALVSMQSLEKPILHRDIKPQNIVWDDQKRFVLIDFNVASFADENKDFVGTNPYLAPDLIADGYKVDWDTSADTFALGITLYELICKQYPWAPKKMPVLSIEPINPKEVEPRISKAFASFIHKAINPRVENRFQNAQQMMDALIEIGEDGILEASINEEKSITNDNQLYHVELMISQPGLRVKLFDKMATFFELEKTILNNFDRFKDKLSTYRNSLSLGEMIELTLKVDSEIIIYKPFWKGGARNFTDGNIQHLHEGLLQVFEEHKQKLNAYKIEVKGLDFIEYINSLYSQSRNGNFGTRASENVNEFDKLTYTPSKLDKKLLPDILDGKYRLLIITGNAGDGKTAFIKRIEYDNAIKDLNHQEHKNGAKFRINGINFESNYDGSQDEDERANNDVLESFFEPFENTANYNDAKEGRIIAINEGRLVEFLKTSTKHKPLHDTIENYFYNEGHHNLPGGLMIINLNLRSVAALDDKEPSLFRKQIKALTKKELWTKCEGCDLANKCFIKYNVDSFNDPAMGEEVISRMEWLLRTAGLKRELHITMRDLRSFIAFSLTRDHECSDIEKLYAENIDIPENYWQHYYFNITDPSIEDSGNQDRLIKLLRETDIGEVAIPDRDRDLFFGNHQSNDYLEFAERGIDLIDEFNNNKIWVPAHEQDDTNVKRIRGIQKNFIRHQYFEGKSELLTIKNGFVKGDAASEEAQFPSYLLRLPYHSVYKFVKVLEKGDAENYTKASISRAISLNEGCDNPGIDKDYLVLASTEIRDPLSKSFRLFDLDDFELYVNRTDHLVKYLEYEPDSLTFRHRSKKHIKLTISLDLYEMLYFIQQGFSPSLNDLRGKFIELIIFKNLLENLSYNEVVVSSDNMEFYRISKDEESRLYIEPMEL</sequence>
<feature type="domain" description="Protein kinase" evidence="1">
    <location>
        <begin position="199"/>
        <end position="464"/>
    </location>
</feature>